<keyword evidence="1" id="KW-0175">Coiled coil</keyword>
<proteinExistence type="predicted"/>
<evidence type="ECO:0000256" key="1">
    <source>
        <dbReference type="SAM" id="Coils"/>
    </source>
</evidence>
<gene>
    <name evidence="2" type="ORF">SDC9_171199</name>
</gene>
<dbReference type="InterPro" id="IPR038735">
    <property type="entry name" value="MSMEG_1276-like_NTP-PPase_dom"/>
</dbReference>
<dbReference type="EMBL" id="VSSQ01072415">
    <property type="protein sequence ID" value="MPN23806.1"/>
    <property type="molecule type" value="Genomic_DNA"/>
</dbReference>
<dbReference type="CDD" id="cd11532">
    <property type="entry name" value="NTP-PPase_COG4997"/>
    <property type="match status" value="1"/>
</dbReference>
<comment type="caution">
    <text evidence="2">The sequence shown here is derived from an EMBL/GenBank/DDBJ whole genome shotgun (WGS) entry which is preliminary data.</text>
</comment>
<accession>A0A645GCG0</accession>
<evidence type="ECO:0000313" key="2">
    <source>
        <dbReference type="EMBL" id="MPN23806.1"/>
    </source>
</evidence>
<name>A0A645GCG0_9ZZZZ</name>
<dbReference type="AlphaFoldDB" id="A0A645GCG0"/>
<dbReference type="SUPFAM" id="SSF101386">
    <property type="entry name" value="all-alpha NTP pyrophosphatases"/>
    <property type="match status" value="1"/>
</dbReference>
<organism evidence="2">
    <name type="scientific">bioreactor metagenome</name>
    <dbReference type="NCBI Taxonomy" id="1076179"/>
    <lineage>
        <taxon>unclassified sequences</taxon>
        <taxon>metagenomes</taxon>
        <taxon>ecological metagenomes</taxon>
    </lineage>
</organism>
<feature type="coiled-coil region" evidence="1">
    <location>
        <begin position="34"/>
        <end position="95"/>
    </location>
</feature>
<protein>
    <recommendedName>
        <fullName evidence="3">Phosphoribosyl-ATP pyrophosphohydrolase</fullName>
    </recommendedName>
</protein>
<reference evidence="2" key="1">
    <citation type="submission" date="2019-08" db="EMBL/GenBank/DDBJ databases">
        <authorList>
            <person name="Kucharzyk K."/>
            <person name="Murdoch R.W."/>
            <person name="Higgins S."/>
            <person name="Loffler F."/>
        </authorList>
    </citation>
    <scope>NUCLEOTIDE SEQUENCE</scope>
</reference>
<sequence length="112" mass="13156">MKLYNKLVRDRIPEIIQVTGKYADFEILSEKGYAAKLEEKLMEETKEYLEAKNTEELADLLEVIRALAQLHDCSMEELEALRQKKAEERGAFKERLLLKQVWDRDENPDPTT</sequence>
<evidence type="ECO:0008006" key="3">
    <source>
        <dbReference type="Google" id="ProtNLM"/>
    </source>
</evidence>